<comment type="similarity">
    <text evidence="1">Belongs to the acetyltransferase family.</text>
</comment>
<dbReference type="FunFam" id="3.40.630.30:FF:000064">
    <property type="entry name" value="GNAT family acetyltransferase"/>
    <property type="match status" value="1"/>
</dbReference>
<organism evidence="5 6">
    <name type="scientific">Penicillium salamii</name>
    <dbReference type="NCBI Taxonomy" id="1612424"/>
    <lineage>
        <taxon>Eukaryota</taxon>
        <taxon>Fungi</taxon>
        <taxon>Dikarya</taxon>
        <taxon>Ascomycota</taxon>
        <taxon>Pezizomycotina</taxon>
        <taxon>Eurotiomycetes</taxon>
        <taxon>Eurotiomycetidae</taxon>
        <taxon>Eurotiales</taxon>
        <taxon>Aspergillaceae</taxon>
        <taxon>Penicillium</taxon>
    </lineage>
</organism>
<feature type="domain" description="N-acetyltransferase" evidence="4">
    <location>
        <begin position="5"/>
        <end position="179"/>
    </location>
</feature>
<dbReference type="Gene3D" id="3.40.630.30">
    <property type="match status" value="1"/>
</dbReference>
<name>A0A9W4ISX3_9EURO</name>
<dbReference type="SUPFAM" id="SSF55729">
    <property type="entry name" value="Acyl-CoA N-acyltransferases (Nat)"/>
    <property type="match status" value="1"/>
</dbReference>
<keyword evidence="2" id="KW-0808">Transferase</keyword>
<dbReference type="PROSITE" id="PS51186">
    <property type="entry name" value="GNAT"/>
    <property type="match status" value="1"/>
</dbReference>
<dbReference type="InterPro" id="IPR016181">
    <property type="entry name" value="Acyl_CoA_acyltransferase"/>
</dbReference>
<dbReference type="PANTHER" id="PTHR10545:SF29">
    <property type="entry name" value="GH14572P-RELATED"/>
    <property type="match status" value="1"/>
</dbReference>
<dbReference type="InterPro" id="IPR051016">
    <property type="entry name" value="Diverse_Substrate_AcTransf"/>
</dbReference>
<evidence type="ECO:0000313" key="5">
    <source>
        <dbReference type="EMBL" id="CAG8357671.1"/>
    </source>
</evidence>
<evidence type="ECO:0000256" key="1">
    <source>
        <dbReference type="ARBA" id="ARBA00008694"/>
    </source>
</evidence>
<reference evidence="5" key="1">
    <citation type="submission" date="2021-07" db="EMBL/GenBank/DDBJ databases">
        <authorList>
            <person name="Branca A.L. A."/>
        </authorList>
    </citation>
    <scope>NUCLEOTIDE SEQUENCE</scope>
</reference>
<protein>
    <recommendedName>
        <fullName evidence="4">N-acetyltransferase domain-containing protein</fullName>
    </recommendedName>
</protein>
<accession>A0A9W4ISX3</accession>
<gene>
    <name evidence="5" type="ORF">PSALAMII_LOCUS3591</name>
</gene>
<dbReference type="Pfam" id="PF00583">
    <property type="entry name" value="Acetyltransf_1"/>
    <property type="match status" value="1"/>
</dbReference>
<sequence length="179" mass="19700">MSNSPLIRYALLEDVPLILQFIKEAAEDQATGTTIAASEDSLANTLHFGPPSDGPVSSTRFAWAILIYSPAGSPAGLLIYFHNYSTWKAAPGVCLEELYVVPEYRRHGYGRMLVEAMASAAQKAGCVKMDWVCLQDNLRALNFYDKLGATKMEDWAVLNVDKSGMEGLAADTCRMWIWG</sequence>
<dbReference type="EMBL" id="CAJVPA010000122">
    <property type="protein sequence ID" value="CAG8357671.1"/>
    <property type="molecule type" value="Genomic_DNA"/>
</dbReference>
<dbReference type="AlphaFoldDB" id="A0A9W4ISX3"/>
<evidence type="ECO:0000259" key="4">
    <source>
        <dbReference type="PROSITE" id="PS51186"/>
    </source>
</evidence>
<dbReference type="OrthoDB" id="7305308at2759"/>
<dbReference type="GO" id="GO:0008080">
    <property type="term" value="F:N-acetyltransferase activity"/>
    <property type="evidence" value="ECO:0007669"/>
    <property type="project" value="UniProtKB-ARBA"/>
</dbReference>
<evidence type="ECO:0000256" key="2">
    <source>
        <dbReference type="ARBA" id="ARBA00022679"/>
    </source>
</evidence>
<evidence type="ECO:0000256" key="3">
    <source>
        <dbReference type="ARBA" id="ARBA00023315"/>
    </source>
</evidence>
<evidence type="ECO:0000313" key="6">
    <source>
        <dbReference type="Proteomes" id="UP001152646"/>
    </source>
</evidence>
<dbReference type="InterPro" id="IPR000182">
    <property type="entry name" value="GNAT_dom"/>
</dbReference>
<dbReference type="Proteomes" id="UP001152646">
    <property type="component" value="Unassembled WGS sequence"/>
</dbReference>
<proteinExistence type="inferred from homology"/>
<dbReference type="PANTHER" id="PTHR10545">
    <property type="entry name" value="DIAMINE N-ACETYLTRANSFERASE"/>
    <property type="match status" value="1"/>
</dbReference>
<comment type="caution">
    <text evidence="5">The sequence shown here is derived from an EMBL/GenBank/DDBJ whole genome shotgun (WGS) entry which is preliminary data.</text>
</comment>
<dbReference type="CDD" id="cd04301">
    <property type="entry name" value="NAT_SF"/>
    <property type="match status" value="1"/>
</dbReference>
<keyword evidence="3" id="KW-0012">Acyltransferase</keyword>